<evidence type="ECO:0008006" key="4">
    <source>
        <dbReference type="Google" id="ProtNLM"/>
    </source>
</evidence>
<feature type="signal peptide" evidence="1">
    <location>
        <begin position="1"/>
        <end position="23"/>
    </location>
</feature>
<keyword evidence="1" id="KW-0732">Signal</keyword>
<evidence type="ECO:0000256" key="1">
    <source>
        <dbReference type="SAM" id="SignalP"/>
    </source>
</evidence>
<dbReference type="AlphaFoldDB" id="A0A3D8L6Y5"/>
<keyword evidence="3" id="KW-1185">Reference proteome</keyword>
<accession>A0A3D8L6Y5</accession>
<dbReference type="RefSeq" id="WP_115567498.1">
    <property type="nucleotide sequence ID" value="NZ_QRGR01000027.1"/>
</dbReference>
<reference evidence="3" key="1">
    <citation type="submission" date="2018-08" db="EMBL/GenBank/DDBJ databases">
        <authorList>
            <person name="Liu Z.-W."/>
            <person name="Du Z.-J."/>
        </authorList>
    </citation>
    <scope>NUCLEOTIDE SEQUENCE [LARGE SCALE GENOMIC DNA]</scope>
    <source>
        <strain evidence="3">H4X</strain>
    </source>
</reference>
<proteinExistence type="predicted"/>
<organism evidence="2 3">
    <name type="scientific">Pontibacter diazotrophicus</name>
    <dbReference type="NCBI Taxonomy" id="1400979"/>
    <lineage>
        <taxon>Bacteria</taxon>
        <taxon>Pseudomonadati</taxon>
        <taxon>Bacteroidota</taxon>
        <taxon>Cytophagia</taxon>
        <taxon>Cytophagales</taxon>
        <taxon>Hymenobacteraceae</taxon>
        <taxon>Pontibacter</taxon>
    </lineage>
</organism>
<protein>
    <recommendedName>
        <fullName evidence="4">DUF3999 family protein</fullName>
    </recommendedName>
</protein>
<evidence type="ECO:0000313" key="2">
    <source>
        <dbReference type="EMBL" id="RDV13169.1"/>
    </source>
</evidence>
<evidence type="ECO:0000313" key="3">
    <source>
        <dbReference type="Proteomes" id="UP000256708"/>
    </source>
</evidence>
<feature type="chain" id="PRO_5017665220" description="DUF3999 family protein" evidence="1">
    <location>
        <begin position="24"/>
        <end position="237"/>
    </location>
</feature>
<dbReference type="EMBL" id="QRGR01000027">
    <property type="protein sequence ID" value="RDV13169.1"/>
    <property type="molecule type" value="Genomic_DNA"/>
</dbReference>
<name>A0A3D8L6Y5_9BACT</name>
<dbReference type="OrthoDB" id="994644at2"/>
<comment type="caution">
    <text evidence="2">The sequence shown here is derived from an EMBL/GenBank/DDBJ whole genome shotgun (WGS) entry which is preliminary data.</text>
</comment>
<gene>
    <name evidence="2" type="ORF">DXT99_20700</name>
</gene>
<sequence length="237" mass="27079">MGIRHRLLFSILLLLSGSTLTRAQEYNWKAPVAPAPEKGYYRILLSPEVRGNLQADLSDVRLMNEQQQEVPYLLRSEQPVQYKKLFKPYTILHYNRKKDCCSELLIENTNKRKIDNISLLIKNADVRKQVHLSGSDDRENWFVLKAQDVLHTLNSTESTARLRLLEFPLNDYRYLRLQLNDSSSALSTSCRPATTTLRQRPVSTPPFLCNKSPAPTAPDTPISGCNLPGLLTLSNWK</sequence>
<dbReference type="Proteomes" id="UP000256708">
    <property type="component" value="Unassembled WGS sequence"/>
</dbReference>